<keyword evidence="1" id="KW-0175">Coiled coil</keyword>
<keyword evidence="2" id="KW-0812">Transmembrane</keyword>
<dbReference type="InterPro" id="IPR002491">
    <property type="entry name" value="ABC_transptr_periplasmic_BD"/>
</dbReference>
<keyword evidence="2" id="KW-0472">Membrane</keyword>
<reference evidence="4 7" key="2">
    <citation type="submission" date="2019-02" db="EMBL/GenBank/DDBJ databases">
        <title>Complete genome sequence of Desulfobacter hydrogenophilus AcRS1.</title>
        <authorList>
            <person name="Marietou A."/>
            <person name="Lund M.B."/>
            <person name="Marshall I.P.G."/>
            <person name="Schreiber L."/>
            <person name="Jorgensen B."/>
        </authorList>
    </citation>
    <scope>NUCLEOTIDE SEQUENCE [LARGE SCALE GENOMIC DNA]</scope>
    <source>
        <strain evidence="4 7">AcRS1</strain>
    </source>
</reference>
<evidence type="ECO:0000313" key="4">
    <source>
        <dbReference type="EMBL" id="QBH11545.1"/>
    </source>
</evidence>
<feature type="domain" description="Fe/B12 periplasmic-binding" evidence="3">
    <location>
        <begin position="207"/>
        <end position="366"/>
    </location>
</feature>
<protein>
    <recommendedName>
        <fullName evidence="3">Fe/B12 periplasmic-binding domain-containing protein</fullName>
    </recommendedName>
</protein>
<dbReference type="Gene3D" id="3.40.50.1980">
    <property type="entry name" value="Nitrogenase molybdenum iron protein domain"/>
    <property type="match status" value="1"/>
</dbReference>
<dbReference type="InterPro" id="IPR050902">
    <property type="entry name" value="ABC_Transporter_SBP"/>
</dbReference>
<evidence type="ECO:0000256" key="1">
    <source>
        <dbReference type="SAM" id="Coils"/>
    </source>
</evidence>
<evidence type="ECO:0000313" key="6">
    <source>
        <dbReference type="Proteomes" id="UP000248798"/>
    </source>
</evidence>
<proteinExistence type="predicted"/>
<dbReference type="Proteomes" id="UP000248798">
    <property type="component" value="Unassembled WGS sequence"/>
</dbReference>
<dbReference type="OrthoDB" id="5413369at2"/>
<accession>A0A328FAT6</accession>
<dbReference type="EMBL" id="CP036313">
    <property type="protein sequence ID" value="QBH11545.1"/>
    <property type="molecule type" value="Genomic_DNA"/>
</dbReference>
<organism evidence="5 6">
    <name type="scientific">Desulfobacter hydrogenophilus</name>
    <dbReference type="NCBI Taxonomy" id="2291"/>
    <lineage>
        <taxon>Bacteria</taxon>
        <taxon>Pseudomonadati</taxon>
        <taxon>Thermodesulfobacteriota</taxon>
        <taxon>Desulfobacteria</taxon>
        <taxon>Desulfobacterales</taxon>
        <taxon>Desulfobacteraceae</taxon>
        <taxon>Desulfobacter</taxon>
    </lineage>
</organism>
<keyword evidence="2" id="KW-1133">Transmembrane helix</keyword>
<feature type="transmembrane region" description="Helical" evidence="2">
    <location>
        <begin position="75"/>
        <end position="92"/>
    </location>
</feature>
<feature type="transmembrane region" description="Helical" evidence="2">
    <location>
        <begin position="36"/>
        <end position="55"/>
    </location>
</feature>
<dbReference type="SUPFAM" id="SSF53807">
    <property type="entry name" value="Helical backbone' metal receptor"/>
    <property type="match status" value="1"/>
</dbReference>
<evidence type="ECO:0000313" key="7">
    <source>
        <dbReference type="Proteomes" id="UP000293902"/>
    </source>
</evidence>
<dbReference type="PANTHER" id="PTHR30535:SF34">
    <property type="entry name" value="MOLYBDATE-BINDING PROTEIN MOLA"/>
    <property type="match status" value="1"/>
</dbReference>
<evidence type="ECO:0000313" key="5">
    <source>
        <dbReference type="EMBL" id="RAM00532.1"/>
    </source>
</evidence>
<dbReference type="AlphaFoldDB" id="A0A328FAT6"/>
<dbReference type="EMBL" id="QLNI01000045">
    <property type="protein sequence ID" value="RAM00532.1"/>
    <property type="molecule type" value="Genomic_DNA"/>
</dbReference>
<sequence length="389" mass="42412">MIMPQKMAKLFIITSLFFLLFCFIEGVRLPFVVASGILILISILLFSLNILRTMLTKGESRTPARALNKPVHKKLATATAILAAGIFLFNTAPCMASATQIPEKADIIIIGDRLVDIAYNLGVLPAAMSVRCSLWPLCDTLKTSCQVLGCPNCLQKKKAKPLISFAKAHQIKKVIIEKGNPFCALVPELHPEKIAGMLENQGLSVTVVEYSHDLAKTVNQMAAILGKADKAQMLLDNYEKNLAKVMKNIEKKNFAKRVVILNGVFQASSGKSFLRVESPGGYADQFLLSALKSINVGHEMVKSGKKPAKGHYSIRKLNRLIVTAPDAIIITGDGFAVQKAIAQALVQSPGLANIPAIKNQAIYNLPGFIQSSLIEYPSILSQWAFVLER</sequence>
<feature type="coiled-coil region" evidence="1">
    <location>
        <begin position="221"/>
        <end position="255"/>
    </location>
</feature>
<dbReference type="Pfam" id="PF01497">
    <property type="entry name" value="Peripla_BP_2"/>
    <property type="match status" value="1"/>
</dbReference>
<evidence type="ECO:0000256" key="2">
    <source>
        <dbReference type="SAM" id="Phobius"/>
    </source>
</evidence>
<name>A0A328FAT6_9BACT</name>
<reference evidence="5 6" key="1">
    <citation type="submission" date="2018-06" db="EMBL/GenBank/DDBJ databases">
        <title>Complete Genome Sequence of Desulfobacter hydrogenophilus (DSM3380).</title>
        <authorList>
            <person name="Marietou A."/>
            <person name="Schreiber L."/>
            <person name="Marshall I."/>
            <person name="Jorgensen B."/>
        </authorList>
    </citation>
    <scope>NUCLEOTIDE SEQUENCE [LARGE SCALE GENOMIC DNA]</scope>
    <source>
        <strain evidence="5 6">DSM 3380</strain>
    </source>
</reference>
<evidence type="ECO:0000259" key="3">
    <source>
        <dbReference type="Pfam" id="PF01497"/>
    </source>
</evidence>
<dbReference type="Proteomes" id="UP000293902">
    <property type="component" value="Chromosome"/>
</dbReference>
<dbReference type="PANTHER" id="PTHR30535">
    <property type="entry name" value="VITAMIN B12-BINDING PROTEIN"/>
    <property type="match status" value="1"/>
</dbReference>
<keyword evidence="7" id="KW-1185">Reference proteome</keyword>
<gene>
    <name evidence="5" type="ORF">DO021_18665</name>
    <name evidence="4" type="ORF">EYB58_00585</name>
</gene>